<evidence type="ECO:0000313" key="2">
    <source>
        <dbReference type="Proteomes" id="UP000321899"/>
    </source>
</evidence>
<keyword evidence="2" id="KW-1185">Reference proteome</keyword>
<gene>
    <name evidence="1" type="ORF">FIM25_05825</name>
</gene>
<comment type="caution">
    <text evidence="1">The sequence shown here is derived from an EMBL/GenBank/DDBJ whole genome shotgun (WGS) entry which is preliminary data.</text>
</comment>
<dbReference type="OrthoDB" id="6713393at2"/>
<sequence>MAMKETSNMRIAGSPYPASVDEIMATLRHSSLPTLIVEGGDDVIVYREIENRLSHMGISVFPAHGRPNVLELFRRRNELSATLKLAFVADRDTWVHTGIPREYSQNCLIFTHGYSIENDVYVDGRLWKLLGKKERFCHELAEILDWYALALSRHLSDQTLSISDHVNAILDCSHEKKEERLRLTEGEAWPHALRTLLWKKYFFLLRGKTLMALLIRNLKGQKIPYNDKALLHSVSIRPGKFLKKISSDVERCFETMGVER</sequence>
<organism evidence="1 2">
    <name type="scientific">Desulfobotulus mexicanus</name>
    <dbReference type="NCBI Taxonomy" id="2586642"/>
    <lineage>
        <taxon>Bacteria</taxon>
        <taxon>Pseudomonadati</taxon>
        <taxon>Thermodesulfobacteriota</taxon>
        <taxon>Desulfobacteria</taxon>
        <taxon>Desulfobacterales</taxon>
        <taxon>Desulfobacteraceae</taxon>
        <taxon>Desulfobotulus</taxon>
    </lineage>
</organism>
<reference evidence="1 2" key="1">
    <citation type="submission" date="2019-06" db="EMBL/GenBank/DDBJ databases">
        <title>Desulfobotulus mexicanus sp. nov., a novel sulfate-reducing bacterium isolated from the sediment of an alkaline crater lake in Mexico.</title>
        <authorList>
            <person name="Hirschler-Rea A."/>
        </authorList>
    </citation>
    <scope>NUCLEOTIDE SEQUENCE [LARGE SCALE GENOMIC DNA]</scope>
    <source>
        <strain evidence="1 2">PAR22N</strain>
    </source>
</reference>
<dbReference type="AlphaFoldDB" id="A0A5Q4VE33"/>
<dbReference type="Proteomes" id="UP000321899">
    <property type="component" value="Unassembled WGS sequence"/>
</dbReference>
<proteinExistence type="predicted"/>
<evidence type="ECO:0000313" key="1">
    <source>
        <dbReference type="EMBL" id="TYT75223.1"/>
    </source>
</evidence>
<protein>
    <submittedName>
        <fullName evidence="1">DUF4435 domain-containing protein</fullName>
    </submittedName>
</protein>
<accession>A0A5Q4VE33</accession>
<dbReference type="EMBL" id="VDMB01000005">
    <property type="protein sequence ID" value="TYT75223.1"/>
    <property type="molecule type" value="Genomic_DNA"/>
</dbReference>
<name>A0A5Q4VE33_9BACT</name>